<evidence type="ECO:0000313" key="2">
    <source>
        <dbReference type="EMBL" id="NKY60334.1"/>
    </source>
</evidence>
<keyword evidence="3" id="KW-1185">Reference proteome</keyword>
<reference evidence="2 3" key="1">
    <citation type="submission" date="2020-04" db="EMBL/GenBank/DDBJ databases">
        <title>MicrobeNet Type strains.</title>
        <authorList>
            <person name="Nicholson A.C."/>
        </authorList>
    </citation>
    <scope>NUCLEOTIDE SEQUENCE [LARGE SCALE GENOMIC DNA]</scope>
    <source>
        <strain evidence="2 3">JCM 3332</strain>
    </source>
</reference>
<name>A0A846YS80_9NOCA</name>
<proteinExistence type="predicted"/>
<dbReference type="InterPro" id="IPR055688">
    <property type="entry name" value="LtfC/p132/Gp6_b-sand"/>
</dbReference>
<evidence type="ECO:0000259" key="1">
    <source>
        <dbReference type="Pfam" id="PF23926"/>
    </source>
</evidence>
<dbReference type="Pfam" id="PF23926">
    <property type="entry name" value="LtfC"/>
    <property type="match status" value="1"/>
</dbReference>
<dbReference type="EMBL" id="JAAXOT010000022">
    <property type="protein sequence ID" value="NKY60334.1"/>
    <property type="molecule type" value="Genomic_DNA"/>
</dbReference>
<feature type="domain" description="LtfC/p132/Gp6 beta-sandwich" evidence="1">
    <location>
        <begin position="7"/>
        <end position="102"/>
    </location>
</feature>
<gene>
    <name evidence="2" type="ORF">HGA15_30210</name>
</gene>
<sequence length="103" mass="11387">MSLGNDPIPETIVLVYGQDFIHEIGPPLGVEFPPTTTVELIIYDQAGSVVATWDATVDEDIARWEVDKAVADTINIPARFRVYVHYSDGSDYCWYAGPVARQG</sequence>
<comment type="caution">
    <text evidence="2">The sequence shown here is derived from an EMBL/GenBank/DDBJ whole genome shotgun (WGS) entry which is preliminary data.</text>
</comment>
<accession>A0A846YS80</accession>
<dbReference type="RefSeq" id="WP_062979897.1">
    <property type="nucleotide sequence ID" value="NZ_JAAXOT010000022.1"/>
</dbReference>
<dbReference type="Proteomes" id="UP000570678">
    <property type="component" value="Unassembled WGS sequence"/>
</dbReference>
<dbReference type="AlphaFoldDB" id="A0A846YS80"/>
<organism evidence="2 3">
    <name type="scientific">Nocardia flavorosea</name>
    <dbReference type="NCBI Taxonomy" id="53429"/>
    <lineage>
        <taxon>Bacteria</taxon>
        <taxon>Bacillati</taxon>
        <taxon>Actinomycetota</taxon>
        <taxon>Actinomycetes</taxon>
        <taxon>Mycobacteriales</taxon>
        <taxon>Nocardiaceae</taxon>
        <taxon>Nocardia</taxon>
    </lineage>
</organism>
<protein>
    <recommendedName>
        <fullName evidence="1">LtfC/p132/Gp6 beta-sandwich domain-containing protein</fullName>
    </recommendedName>
</protein>
<evidence type="ECO:0000313" key="3">
    <source>
        <dbReference type="Proteomes" id="UP000570678"/>
    </source>
</evidence>